<evidence type="ECO:0000256" key="5">
    <source>
        <dbReference type="ARBA" id="ARBA00032092"/>
    </source>
</evidence>
<evidence type="ECO:0000256" key="1">
    <source>
        <dbReference type="ARBA" id="ARBA00004791"/>
    </source>
</evidence>
<dbReference type="Pfam" id="PF00696">
    <property type="entry name" value="AA_kinase"/>
    <property type="match status" value="1"/>
</dbReference>
<name>A0AAV5EG29_ELECO</name>
<keyword evidence="10" id="KW-1185">Reference proteome</keyword>
<dbReference type="GO" id="GO:0006225">
    <property type="term" value="P:UDP biosynthetic process"/>
    <property type="evidence" value="ECO:0007669"/>
    <property type="project" value="TreeGrafter"/>
</dbReference>
<dbReference type="GO" id="GO:0033862">
    <property type="term" value="F:UMP kinase activity"/>
    <property type="evidence" value="ECO:0007669"/>
    <property type="project" value="UniProtKB-EC"/>
</dbReference>
<comment type="pathway">
    <text evidence="1">Pyrimidine metabolism; CTP biosynthesis via de novo pathway; UDP from UMP (UMPK route): step 1/1.</text>
</comment>
<sequence length="545" mass="58922">MATRDDEDDFGLLGDDDADHTPPETKPTPFHLPQLQGLSIPRKLHISPGFAAAGNLSIDARDDTVDTKSQQAAATKRGGGVKEEVPSDVDEYFSDFKFNSGASEDCKKGRDRGVASSSGAEFLANKEVWSEDAIRTLLDAYIERWEQLERDWRNLRLRDWEAMAAAVNKQHPAQDGGGGKSLDQCKYKIYSLKNRYEAECRKIACGVNASSKWPWFKKMEFISSTARSVAPRKPAYSRSDEKPRLQQRQNESCTPSSAGLVSVGVGSGLAPPLNPRWKRAVLKIGGSLLAGTSSENVDPKIIMLIAREVQVASLHGVQVCRTVAIVVGSRNIYCGDSWAAATGIGRAATYPIGMMASVMNAILLQASFEKIGIETRVQTSLTMQDATEPYTRARAICHLEKGRVVIFGGIGTSMGNPLFTTDTTAALRASESVLLKGITGDSLSDCAPGSNGNEAFEHISYKELEARGASKIDVTAITLCEENNIPGSPAKMTILFSLVSVVLFNMLEPGNMSRALCGDKVGTLVDQTGTINQFNAIDMKVSTPE</sequence>
<protein>
    <recommendedName>
        <fullName evidence="3">UMP kinase</fullName>
        <ecNumber evidence="3">2.7.4.22</ecNumber>
    </recommendedName>
    <alternativeName>
        <fullName evidence="5">Uridine monophosphate kinase</fullName>
    </alternativeName>
</protein>
<feature type="domain" description="Aspartate/glutamate/uridylate kinase" evidence="7">
    <location>
        <begin position="278"/>
        <end position="486"/>
    </location>
</feature>
<reference evidence="9" key="1">
    <citation type="journal article" date="2018" name="DNA Res.">
        <title>Multiple hybrid de novo genome assembly of finger millet, an orphan allotetraploid crop.</title>
        <authorList>
            <person name="Hatakeyama M."/>
            <person name="Aluri S."/>
            <person name="Balachadran M.T."/>
            <person name="Sivarajan S.R."/>
            <person name="Patrignani A."/>
            <person name="Gruter S."/>
            <person name="Poveda L."/>
            <person name="Shimizu-Inatsugi R."/>
            <person name="Baeten J."/>
            <person name="Francoijs K.J."/>
            <person name="Nataraja K.N."/>
            <person name="Reddy Y.A.N."/>
            <person name="Phadnis S."/>
            <person name="Ravikumar R.L."/>
            <person name="Schlapbach R."/>
            <person name="Sreeman S.M."/>
            <person name="Shimizu K.K."/>
        </authorList>
    </citation>
    <scope>NUCLEOTIDE SEQUENCE</scope>
</reference>
<feature type="region of interest" description="Disordered" evidence="6">
    <location>
        <begin position="1"/>
        <end position="36"/>
    </location>
</feature>
<proteinExistence type="inferred from homology"/>
<gene>
    <name evidence="9" type="primary">gb08647</name>
    <name evidence="9" type="ORF">PR202_gb08647</name>
</gene>
<dbReference type="InterPro" id="IPR015963">
    <property type="entry name" value="Uridylate_kinase_bac"/>
</dbReference>
<evidence type="ECO:0000259" key="8">
    <source>
        <dbReference type="Pfam" id="PF13837"/>
    </source>
</evidence>
<dbReference type="InterPro" id="IPR036393">
    <property type="entry name" value="AceGlu_kinase-like_sf"/>
</dbReference>
<organism evidence="9 10">
    <name type="scientific">Eleusine coracana subsp. coracana</name>
    <dbReference type="NCBI Taxonomy" id="191504"/>
    <lineage>
        <taxon>Eukaryota</taxon>
        <taxon>Viridiplantae</taxon>
        <taxon>Streptophyta</taxon>
        <taxon>Embryophyta</taxon>
        <taxon>Tracheophyta</taxon>
        <taxon>Spermatophyta</taxon>
        <taxon>Magnoliopsida</taxon>
        <taxon>Liliopsida</taxon>
        <taxon>Poales</taxon>
        <taxon>Poaceae</taxon>
        <taxon>PACMAD clade</taxon>
        <taxon>Chloridoideae</taxon>
        <taxon>Cynodonteae</taxon>
        <taxon>Eleusininae</taxon>
        <taxon>Eleusine</taxon>
    </lineage>
</organism>
<evidence type="ECO:0000256" key="2">
    <source>
        <dbReference type="ARBA" id="ARBA00007614"/>
    </source>
</evidence>
<evidence type="ECO:0000259" key="7">
    <source>
        <dbReference type="Pfam" id="PF00696"/>
    </source>
</evidence>
<evidence type="ECO:0000313" key="9">
    <source>
        <dbReference type="EMBL" id="GJN21190.1"/>
    </source>
</evidence>
<dbReference type="PANTHER" id="PTHR42833:SF1">
    <property type="entry name" value="UMP KINASE"/>
    <property type="match status" value="1"/>
</dbReference>
<dbReference type="Pfam" id="PF13837">
    <property type="entry name" value="Myb_DNA-bind_4"/>
    <property type="match status" value="1"/>
</dbReference>
<dbReference type="SMART" id="SM00595">
    <property type="entry name" value="MADF"/>
    <property type="match status" value="1"/>
</dbReference>
<comment type="similarity">
    <text evidence="2">Belongs to the UMP kinase family.</text>
</comment>
<dbReference type="InterPro" id="IPR001048">
    <property type="entry name" value="Asp/Glu/Uridylate_kinase"/>
</dbReference>
<dbReference type="AlphaFoldDB" id="A0AAV5EG29"/>
<dbReference type="Gene3D" id="3.40.1160.10">
    <property type="entry name" value="Acetylglutamate kinase-like"/>
    <property type="match status" value="1"/>
</dbReference>
<comment type="caution">
    <text evidence="9">The sequence shown here is derived from an EMBL/GenBank/DDBJ whole genome shotgun (WGS) entry which is preliminary data.</text>
</comment>
<dbReference type="GO" id="GO:0005737">
    <property type="term" value="C:cytoplasm"/>
    <property type="evidence" value="ECO:0007669"/>
    <property type="project" value="InterPro"/>
</dbReference>
<dbReference type="Proteomes" id="UP001054889">
    <property type="component" value="Unassembled WGS sequence"/>
</dbReference>
<evidence type="ECO:0000313" key="10">
    <source>
        <dbReference type="Proteomes" id="UP001054889"/>
    </source>
</evidence>
<feature type="domain" description="Myb/SANT-like DNA-binding" evidence="8">
    <location>
        <begin position="128"/>
        <end position="221"/>
    </location>
</feature>
<dbReference type="InterPro" id="IPR044822">
    <property type="entry name" value="Myb_DNA-bind_4"/>
</dbReference>
<reference evidence="9" key="2">
    <citation type="submission" date="2021-12" db="EMBL/GenBank/DDBJ databases">
        <title>Resequencing data analysis of finger millet.</title>
        <authorList>
            <person name="Hatakeyama M."/>
            <person name="Aluri S."/>
            <person name="Balachadran M.T."/>
            <person name="Sivarajan S.R."/>
            <person name="Poveda L."/>
            <person name="Shimizu-Inatsugi R."/>
            <person name="Schlapbach R."/>
            <person name="Sreeman S.M."/>
            <person name="Shimizu K.K."/>
        </authorList>
    </citation>
    <scope>NUCLEOTIDE SEQUENCE</scope>
</reference>
<dbReference type="PANTHER" id="PTHR42833">
    <property type="entry name" value="URIDYLATE KINASE"/>
    <property type="match status" value="1"/>
</dbReference>
<evidence type="ECO:0000256" key="6">
    <source>
        <dbReference type="SAM" id="MobiDB-lite"/>
    </source>
</evidence>
<evidence type="ECO:0000256" key="4">
    <source>
        <dbReference type="ARBA" id="ARBA00022975"/>
    </source>
</evidence>
<feature type="compositionally biased region" description="Acidic residues" evidence="6">
    <location>
        <begin position="1"/>
        <end position="18"/>
    </location>
</feature>
<accession>A0AAV5EG29</accession>
<keyword evidence="4" id="KW-0665">Pyrimidine biosynthesis</keyword>
<dbReference type="EC" id="2.7.4.22" evidence="3"/>
<dbReference type="EMBL" id="BQKI01000075">
    <property type="protein sequence ID" value="GJN21190.1"/>
    <property type="molecule type" value="Genomic_DNA"/>
</dbReference>
<evidence type="ECO:0000256" key="3">
    <source>
        <dbReference type="ARBA" id="ARBA00012899"/>
    </source>
</evidence>
<dbReference type="SUPFAM" id="SSF53633">
    <property type="entry name" value="Carbamate kinase-like"/>
    <property type="match status" value="1"/>
</dbReference>
<feature type="region of interest" description="Disordered" evidence="6">
    <location>
        <begin position="232"/>
        <end position="257"/>
    </location>
</feature>
<dbReference type="CDD" id="cd04254">
    <property type="entry name" value="AAK_UMPK-PyrH-Ec"/>
    <property type="match status" value="1"/>
</dbReference>